<evidence type="ECO:0008006" key="3">
    <source>
        <dbReference type="Google" id="ProtNLM"/>
    </source>
</evidence>
<dbReference type="RefSeq" id="WP_076607784.1">
    <property type="nucleotide sequence ID" value="NZ_FTNR01000002.1"/>
</dbReference>
<dbReference type="NCBIfam" id="NF041911">
    <property type="entry name" value="HVO_0649"/>
    <property type="match status" value="1"/>
</dbReference>
<gene>
    <name evidence="1" type="ORF">SAMN05421752_10271</name>
</gene>
<dbReference type="STRING" id="308853.SAMN05421752_10271"/>
<evidence type="ECO:0000313" key="2">
    <source>
        <dbReference type="Proteomes" id="UP000185936"/>
    </source>
</evidence>
<reference evidence="2" key="1">
    <citation type="submission" date="2017-01" db="EMBL/GenBank/DDBJ databases">
        <authorList>
            <person name="Varghese N."/>
            <person name="Submissions S."/>
        </authorList>
    </citation>
    <scope>NUCLEOTIDE SEQUENCE [LARGE SCALE GENOMIC DNA]</scope>
    <source>
        <strain evidence="2">type strain: HArc-</strain>
    </source>
</reference>
<evidence type="ECO:0000313" key="1">
    <source>
        <dbReference type="EMBL" id="SIR72233.1"/>
    </source>
</evidence>
<accession>A0A1N7D8Q1</accession>
<organism evidence="1 2">
    <name type="scientific">Natronorubrum thiooxidans</name>
    <dbReference type="NCBI Taxonomy" id="308853"/>
    <lineage>
        <taxon>Archaea</taxon>
        <taxon>Methanobacteriati</taxon>
        <taxon>Methanobacteriota</taxon>
        <taxon>Stenosarchaea group</taxon>
        <taxon>Halobacteria</taxon>
        <taxon>Halobacteriales</taxon>
        <taxon>Natrialbaceae</taxon>
        <taxon>Natronorubrum</taxon>
    </lineage>
</organism>
<sequence>MSSSRSPFERLRDRFNETDLECSACGYIDDDGSWRVSAAGSRVQYQFICPTCDAIETREMRL</sequence>
<dbReference type="OrthoDB" id="165303at2157"/>
<proteinExistence type="predicted"/>
<dbReference type="AlphaFoldDB" id="A0A1N7D8Q1"/>
<dbReference type="Proteomes" id="UP000185936">
    <property type="component" value="Unassembled WGS sequence"/>
</dbReference>
<keyword evidence="2" id="KW-1185">Reference proteome</keyword>
<dbReference type="InterPro" id="IPR049696">
    <property type="entry name" value="HVO_0649-like"/>
</dbReference>
<dbReference type="EMBL" id="FTNR01000002">
    <property type="protein sequence ID" value="SIR72233.1"/>
    <property type="molecule type" value="Genomic_DNA"/>
</dbReference>
<name>A0A1N7D8Q1_9EURY</name>
<protein>
    <recommendedName>
        <fullName evidence="3">Small CPxCG-related zinc finger protein</fullName>
    </recommendedName>
</protein>